<accession>A0A645A023</accession>
<protein>
    <submittedName>
        <fullName evidence="1">Uncharacterized protein</fullName>
    </submittedName>
</protein>
<dbReference type="AlphaFoldDB" id="A0A645A023"/>
<reference evidence="1" key="1">
    <citation type="submission" date="2019-08" db="EMBL/GenBank/DDBJ databases">
        <authorList>
            <person name="Kucharzyk K."/>
            <person name="Murdoch R.W."/>
            <person name="Higgins S."/>
            <person name="Loffler F."/>
        </authorList>
    </citation>
    <scope>NUCLEOTIDE SEQUENCE</scope>
</reference>
<gene>
    <name evidence="1" type="ORF">SDC9_93087</name>
</gene>
<sequence>MPAVDIGFHKPPELTYPVVYMNNVVAHFKRIEFVEGEPLALFHRPVGLNLAVPFKYLVVGIEAEFCIMVYESFVDGDLLGIETGIPHPFERREYGPYTLSLGLVFAQNGNIVPLGNLLGNIPCQKFEVLVEHRLGYSMEDNPVVFVELPCHRGKKKTLAIFDGFNKILFAKYIYIPGRVFPDELELTAKIVIIGNPQSSLIACIRENILGILLLLAVDIGENLNTLHLFQGTLRINIKNLYLFYCISEKIEPPRAVIRKGKKVNETASQRKLPGLGHKIHSFERILKKGLLNKVMGQGITA</sequence>
<comment type="caution">
    <text evidence="1">The sequence shown here is derived from an EMBL/GenBank/DDBJ whole genome shotgun (WGS) entry which is preliminary data.</text>
</comment>
<dbReference type="EMBL" id="VSSQ01011257">
    <property type="protein sequence ID" value="MPM46387.1"/>
    <property type="molecule type" value="Genomic_DNA"/>
</dbReference>
<proteinExistence type="predicted"/>
<name>A0A645A023_9ZZZZ</name>
<organism evidence="1">
    <name type="scientific">bioreactor metagenome</name>
    <dbReference type="NCBI Taxonomy" id="1076179"/>
    <lineage>
        <taxon>unclassified sequences</taxon>
        <taxon>metagenomes</taxon>
        <taxon>ecological metagenomes</taxon>
    </lineage>
</organism>
<evidence type="ECO:0000313" key="1">
    <source>
        <dbReference type="EMBL" id="MPM46387.1"/>
    </source>
</evidence>